<dbReference type="Gene3D" id="3.40.50.1980">
    <property type="entry name" value="Nitrogenase molybdenum iron protein domain"/>
    <property type="match status" value="2"/>
</dbReference>
<evidence type="ECO:0000256" key="6">
    <source>
        <dbReference type="SAM" id="SignalP"/>
    </source>
</evidence>
<feature type="chain" id="PRO_5045185819" evidence="6">
    <location>
        <begin position="24"/>
        <end position="319"/>
    </location>
</feature>
<keyword evidence="3" id="KW-0813">Transport</keyword>
<dbReference type="Proteomes" id="UP000777935">
    <property type="component" value="Unassembled WGS sequence"/>
</dbReference>
<dbReference type="InterPro" id="IPR002491">
    <property type="entry name" value="ABC_transptr_periplasmic_BD"/>
</dbReference>
<keyword evidence="4" id="KW-0408">Iron</keyword>
<dbReference type="EMBL" id="JABUFE010000025">
    <property type="protein sequence ID" value="NSX56935.1"/>
    <property type="molecule type" value="Genomic_DNA"/>
</dbReference>
<evidence type="ECO:0000256" key="1">
    <source>
        <dbReference type="ARBA" id="ARBA00004196"/>
    </source>
</evidence>
<evidence type="ECO:0000313" key="8">
    <source>
        <dbReference type="EMBL" id="NSX56935.1"/>
    </source>
</evidence>
<dbReference type="InterPro" id="IPR051313">
    <property type="entry name" value="Bact_iron-sidero_bind"/>
</dbReference>
<keyword evidence="9" id="KW-1185">Reference proteome</keyword>
<evidence type="ECO:0000256" key="4">
    <source>
        <dbReference type="ARBA" id="ARBA00022496"/>
    </source>
</evidence>
<gene>
    <name evidence="8" type="ORF">HRQ87_19320</name>
</gene>
<comment type="similarity">
    <text evidence="2">Belongs to the bacterial solute-binding protein 8 family.</text>
</comment>
<dbReference type="PANTHER" id="PTHR30532">
    <property type="entry name" value="IRON III DICITRATE-BINDING PERIPLASMIC PROTEIN"/>
    <property type="match status" value="1"/>
</dbReference>
<comment type="subcellular location">
    <subcellularLocation>
        <location evidence="1">Cell envelope</location>
    </subcellularLocation>
</comment>
<evidence type="ECO:0000256" key="3">
    <source>
        <dbReference type="ARBA" id="ARBA00022448"/>
    </source>
</evidence>
<dbReference type="PROSITE" id="PS50983">
    <property type="entry name" value="FE_B12_PBP"/>
    <property type="match status" value="1"/>
</dbReference>
<organism evidence="8 9">
    <name type="scientific">Parasulfitobacter algicola</name>
    <dbReference type="NCBI Taxonomy" id="2614809"/>
    <lineage>
        <taxon>Bacteria</taxon>
        <taxon>Pseudomonadati</taxon>
        <taxon>Pseudomonadota</taxon>
        <taxon>Alphaproteobacteria</taxon>
        <taxon>Rhodobacterales</taxon>
        <taxon>Roseobacteraceae</taxon>
        <taxon>Parasulfitobacter</taxon>
    </lineage>
</organism>
<dbReference type="RefSeq" id="WP_174140087.1">
    <property type="nucleotide sequence ID" value="NZ_JABUFE010000025.1"/>
</dbReference>
<evidence type="ECO:0000313" key="9">
    <source>
        <dbReference type="Proteomes" id="UP000777935"/>
    </source>
</evidence>
<dbReference type="PANTHER" id="PTHR30532:SF25">
    <property type="entry name" value="IRON(III) DICITRATE-BINDING PERIPLASMIC PROTEIN"/>
    <property type="match status" value="1"/>
</dbReference>
<reference evidence="8 9" key="1">
    <citation type="submission" date="2020-06" db="EMBL/GenBank/DDBJ databases">
        <title>Sulfitobacter algicola sp. nov., isolated from green algae.</title>
        <authorList>
            <person name="Wang C."/>
        </authorList>
    </citation>
    <scope>NUCLEOTIDE SEQUENCE [LARGE SCALE GENOMIC DNA]</scope>
    <source>
        <strain evidence="8 9">1151</strain>
    </source>
</reference>
<evidence type="ECO:0000256" key="2">
    <source>
        <dbReference type="ARBA" id="ARBA00008814"/>
    </source>
</evidence>
<feature type="domain" description="Fe/B12 periplasmic-binding" evidence="7">
    <location>
        <begin position="46"/>
        <end position="317"/>
    </location>
</feature>
<protein>
    <submittedName>
        <fullName evidence="8">ABC transporter substrate-binding protein</fullName>
    </submittedName>
</protein>
<dbReference type="SUPFAM" id="SSF53807">
    <property type="entry name" value="Helical backbone' metal receptor"/>
    <property type="match status" value="1"/>
</dbReference>
<proteinExistence type="inferred from homology"/>
<evidence type="ECO:0000256" key="5">
    <source>
        <dbReference type="ARBA" id="ARBA00022729"/>
    </source>
</evidence>
<sequence>MTRQLTFAACAMTVLATPGFALTCDTGFRAFTHDAGETCIPEMPERIASLRDDSVTTPLMDMGAPVFATITREADGDGPRWVRGAVDIFGQDAVDAAGLIDLGGHNPPDVEAVAAAEPDLIILRAYQIDTLEQLQAIAPAIVMPDDMLFLDHMAWLADAAGIETTFDTELASYHARIATAKERIGAPEDIVISRFDMWENGLWYYPNWGAIDQVINDIGFAKPTIQAEETEGFNGLSVERIQEFDGDIMLASIAPRWGQTVPMLTAQWDGIAPFWRDLDGVSTGNLFWYERDVMVGYTFTSLHRSIDLLTTVTAGRKIN</sequence>
<feature type="signal peptide" evidence="6">
    <location>
        <begin position="1"/>
        <end position="23"/>
    </location>
</feature>
<dbReference type="Pfam" id="PF01497">
    <property type="entry name" value="Peripla_BP_2"/>
    <property type="match status" value="1"/>
</dbReference>
<keyword evidence="4" id="KW-0410">Iron transport</keyword>
<evidence type="ECO:0000259" key="7">
    <source>
        <dbReference type="PROSITE" id="PS50983"/>
    </source>
</evidence>
<keyword evidence="5 6" id="KW-0732">Signal</keyword>
<keyword evidence="4" id="KW-0406">Ion transport</keyword>
<comment type="caution">
    <text evidence="8">The sequence shown here is derived from an EMBL/GenBank/DDBJ whole genome shotgun (WGS) entry which is preliminary data.</text>
</comment>
<accession>A0ABX2IZR9</accession>
<name>A0ABX2IZR9_9RHOB</name>